<accession>A0A2B7WGA1</accession>
<dbReference type="AlphaFoldDB" id="A0A2B7WGA1"/>
<comment type="similarity">
    <text evidence="1">Belongs to the protease inhibitor I9 family.</text>
</comment>
<dbReference type="PANTHER" id="PTHR28288">
    <property type="entry name" value="PROTEASE B INHIBITOR 2"/>
    <property type="match status" value="1"/>
</dbReference>
<dbReference type="InterPro" id="IPR037045">
    <property type="entry name" value="S8pro/Inhibitor_I9_sf"/>
</dbReference>
<feature type="chain" id="PRO_5012654214" description="Inhibitor I9 domain-containing protein" evidence="2">
    <location>
        <begin position="22"/>
        <end position="106"/>
    </location>
</feature>
<dbReference type="PANTHER" id="PTHR28288:SF1">
    <property type="entry name" value="INHIBITOR I9 DOMAIN-CONTAINING PROTEIN"/>
    <property type="match status" value="1"/>
</dbReference>
<proteinExistence type="inferred from homology"/>
<protein>
    <recommendedName>
        <fullName evidence="5">Inhibitor I9 domain-containing protein</fullName>
    </recommendedName>
</protein>
<name>A0A2B7WGA1_9EURO</name>
<organism evidence="3 4">
    <name type="scientific">Blastomyces parvus</name>
    <dbReference type="NCBI Taxonomy" id="2060905"/>
    <lineage>
        <taxon>Eukaryota</taxon>
        <taxon>Fungi</taxon>
        <taxon>Dikarya</taxon>
        <taxon>Ascomycota</taxon>
        <taxon>Pezizomycotina</taxon>
        <taxon>Eurotiomycetes</taxon>
        <taxon>Eurotiomycetidae</taxon>
        <taxon>Onygenales</taxon>
        <taxon>Ajellomycetaceae</taxon>
        <taxon>Blastomyces</taxon>
    </lineage>
</organism>
<dbReference type="SUPFAM" id="SSF54897">
    <property type="entry name" value="Protease propeptides/inhibitors"/>
    <property type="match status" value="1"/>
</dbReference>
<reference evidence="3 4" key="1">
    <citation type="submission" date="2017-10" db="EMBL/GenBank/DDBJ databases">
        <title>Comparative genomics in systemic dimorphic fungi from Ajellomycetaceae.</title>
        <authorList>
            <person name="Munoz J.F."/>
            <person name="Mcewen J.G."/>
            <person name="Clay O.K."/>
            <person name="Cuomo C.A."/>
        </authorList>
    </citation>
    <scope>NUCLEOTIDE SEQUENCE [LARGE SCALE GENOMIC DNA]</scope>
    <source>
        <strain evidence="3 4">UAMH130</strain>
    </source>
</reference>
<feature type="signal peptide" evidence="2">
    <location>
        <begin position="1"/>
        <end position="21"/>
    </location>
</feature>
<dbReference type="Gene3D" id="3.30.70.80">
    <property type="entry name" value="Peptidase S8 propeptide/proteinase inhibitor I9"/>
    <property type="match status" value="1"/>
</dbReference>
<sequence length="106" mass="11005">MKLSIITSLLAFVATVAFAAAGPEKAVLVSYPPDTPSSIIDDAIKAVQDAGGAITHRFELIKGFAATAPAAALDMISTLSEKYRPSIEEDQIVTLDGKLTSGGNKL</sequence>
<comment type="caution">
    <text evidence="3">The sequence shown here is derived from an EMBL/GenBank/DDBJ whole genome shotgun (WGS) entry which is preliminary data.</text>
</comment>
<keyword evidence="2" id="KW-0732">Signal</keyword>
<dbReference type="GO" id="GO:0042144">
    <property type="term" value="P:vacuole fusion, non-autophagic"/>
    <property type="evidence" value="ECO:0007669"/>
    <property type="project" value="TreeGrafter"/>
</dbReference>
<evidence type="ECO:0000313" key="4">
    <source>
        <dbReference type="Proteomes" id="UP000224080"/>
    </source>
</evidence>
<evidence type="ECO:0000256" key="1">
    <source>
        <dbReference type="ARBA" id="ARBA00038069"/>
    </source>
</evidence>
<dbReference type="OrthoDB" id="3888684at2759"/>
<evidence type="ECO:0000313" key="3">
    <source>
        <dbReference type="EMBL" id="PGG95628.1"/>
    </source>
</evidence>
<evidence type="ECO:0008006" key="5">
    <source>
        <dbReference type="Google" id="ProtNLM"/>
    </source>
</evidence>
<keyword evidence="4" id="KW-1185">Reference proteome</keyword>
<dbReference type="InterPro" id="IPR052471">
    <property type="entry name" value="PBI_I9"/>
</dbReference>
<evidence type="ECO:0000256" key="2">
    <source>
        <dbReference type="SAM" id="SignalP"/>
    </source>
</evidence>
<gene>
    <name evidence="3" type="ORF">GX51_08196</name>
</gene>
<dbReference type="EMBL" id="PDNC01000216">
    <property type="protein sequence ID" value="PGG95628.1"/>
    <property type="molecule type" value="Genomic_DNA"/>
</dbReference>
<dbReference type="Proteomes" id="UP000224080">
    <property type="component" value="Unassembled WGS sequence"/>
</dbReference>
<dbReference type="GO" id="GO:0004866">
    <property type="term" value="F:endopeptidase inhibitor activity"/>
    <property type="evidence" value="ECO:0007669"/>
    <property type="project" value="TreeGrafter"/>
</dbReference>